<dbReference type="EMBL" id="LTDF01000074">
    <property type="protein sequence ID" value="KXT51409.1"/>
    <property type="molecule type" value="Genomic_DNA"/>
</dbReference>
<dbReference type="Proteomes" id="UP000070319">
    <property type="component" value="Unassembled WGS sequence"/>
</dbReference>
<keyword evidence="1" id="KW-0732">Signal</keyword>
<feature type="domain" description="Sulfatase-modifying factor enzyme-like" evidence="2">
    <location>
        <begin position="257"/>
        <end position="496"/>
    </location>
</feature>
<dbReference type="InterPro" id="IPR042095">
    <property type="entry name" value="SUMF_sf"/>
</dbReference>
<dbReference type="AlphaFoldDB" id="A0A139LIY3"/>
<evidence type="ECO:0000313" key="3">
    <source>
        <dbReference type="EMBL" id="KXT51409.1"/>
    </source>
</evidence>
<feature type="chain" id="PRO_5007487319" description="Sulfatase-modifying factor enzyme-like domain-containing protein" evidence="1">
    <location>
        <begin position="24"/>
        <end position="529"/>
    </location>
</feature>
<organism evidence="3">
    <name type="scientific">Bacteroides intestinalis</name>
    <dbReference type="NCBI Taxonomy" id="329854"/>
    <lineage>
        <taxon>Bacteria</taxon>
        <taxon>Pseudomonadati</taxon>
        <taxon>Bacteroidota</taxon>
        <taxon>Bacteroidia</taxon>
        <taxon>Bacteroidales</taxon>
        <taxon>Bacteroidaceae</taxon>
        <taxon>Bacteroides</taxon>
    </lineage>
</organism>
<gene>
    <name evidence="3" type="ORF">HMPREF2531_01964</name>
</gene>
<comment type="caution">
    <text evidence="3">The sequence shown here is derived from an EMBL/GenBank/DDBJ whole genome shotgun (WGS) entry which is preliminary data.</text>
</comment>
<evidence type="ECO:0000256" key="1">
    <source>
        <dbReference type="SAM" id="SignalP"/>
    </source>
</evidence>
<dbReference type="InterPro" id="IPR005532">
    <property type="entry name" value="SUMF_dom"/>
</dbReference>
<accession>A0A139LIY3</accession>
<evidence type="ECO:0000259" key="2">
    <source>
        <dbReference type="Pfam" id="PF03781"/>
    </source>
</evidence>
<dbReference type="PANTHER" id="PTHR23150:SF19">
    <property type="entry name" value="FORMYLGLYCINE-GENERATING ENZYME"/>
    <property type="match status" value="1"/>
</dbReference>
<feature type="signal peptide" evidence="1">
    <location>
        <begin position="1"/>
        <end position="23"/>
    </location>
</feature>
<dbReference type="InterPro" id="IPR051043">
    <property type="entry name" value="Sulfatase_Mod_Factor_Kinase"/>
</dbReference>
<proteinExistence type="predicted"/>
<dbReference type="RefSeq" id="WP_082788042.1">
    <property type="nucleotide sequence ID" value="NZ_KQ968691.1"/>
</dbReference>
<dbReference type="InterPro" id="IPR016187">
    <property type="entry name" value="CTDL_fold"/>
</dbReference>
<protein>
    <recommendedName>
        <fullName evidence="2">Sulfatase-modifying factor enzyme-like domain-containing protein</fullName>
    </recommendedName>
</protein>
<dbReference type="PROSITE" id="PS51257">
    <property type="entry name" value="PROKAR_LIPOPROTEIN"/>
    <property type="match status" value="1"/>
</dbReference>
<dbReference type="GO" id="GO:0120147">
    <property type="term" value="F:formylglycine-generating oxidase activity"/>
    <property type="evidence" value="ECO:0007669"/>
    <property type="project" value="TreeGrafter"/>
</dbReference>
<dbReference type="Pfam" id="PF03781">
    <property type="entry name" value="FGE-sulfatase"/>
    <property type="match status" value="1"/>
</dbReference>
<sequence>MNLNKFYYFLVVLLCSISFTACSDDDDKQTVPHIELTASMSAFSEGILSFDEENGILSISKEGTLTSSITLGDAAGADMDGIALKATVPAADKMWCLATCSKNRLSLSVAKNNAENARQTTIEISALFGEQVLDTYMLIITQKGVEKEEEPAAADITAFIIPGQISSKIDYPVITITMPAGTDVTALKPVVVPSEGATVTPASGTVQDFTDAVQYTVVSSDQKNVKTYMAIVTLQSGGVNPPSGGNDEDNPNYTTFDMVTVSAGSFIIGRDLSSMHADKTNAHKVNISAFEIGRYEVTQREFQDVMGYNPSVNKKKDLLPVHTVTLYEAMLYCNKLSERKGYKPVYTFKNELWDVTNTELYEADVTRDKTANGYRLPTSAEWEYAAKGGPDNENQLYYYAGSNNLDEVGWYGENSIVGEEPELHVVGLKKPNSLGIYDMSGNVEEYTGEWLLQLGYISDAEETDPWGPEKPRDEERLVYSRGGCFSTYDTNCSNTNARILGAHIKTDMGYPGGDIWFGQIGFRVVRSLK</sequence>
<evidence type="ECO:0000313" key="4">
    <source>
        <dbReference type="Proteomes" id="UP000070319"/>
    </source>
</evidence>
<dbReference type="Gene3D" id="3.90.1580.10">
    <property type="entry name" value="paralog of FGE (formylglycine-generating enzyme)"/>
    <property type="match status" value="1"/>
</dbReference>
<name>A0A139LIY3_9BACE</name>
<dbReference type="Gene3D" id="2.60.40.2340">
    <property type="match status" value="1"/>
</dbReference>
<reference evidence="3 4" key="1">
    <citation type="submission" date="2016-02" db="EMBL/GenBank/DDBJ databases">
        <authorList>
            <person name="Wen L."/>
            <person name="He K."/>
            <person name="Yang H."/>
        </authorList>
    </citation>
    <scope>NUCLEOTIDE SEQUENCE [LARGE SCALE GENOMIC DNA]</scope>
    <source>
        <strain evidence="3 4">KLE1704</strain>
    </source>
</reference>
<dbReference type="PATRIC" id="fig|329854.7.peg.1999"/>
<dbReference type="SUPFAM" id="SSF56436">
    <property type="entry name" value="C-type lectin-like"/>
    <property type="match status" value="1"/>
</dbReference>
<dbReference type="PANTHER" id="PTHR23150">
    <property type="entry name" value="SULFATASE MODIFYING FACTOR 1, 2"/>
    <property type="match status" value="1"/>
</dbReference>